<dbReference type="InterPro" id="IPR036454">
    <property type="entry name" value="Amyloid_glyco_heparin-bd_sf"/>
</dbReference>
<dbReference type="InterPro" id="IPR015849">
    <property type="entry name" value="Amyloid_glyco_heparin-bd"/>
</dbReference>
<keyword evidence="4 10" id="KW-1133">Transmembrane helix</keyword>
<dbReference type="PANTHER" id="PTHR23103:SF15">
    <property type="entry name" value="AMYLOID-BETA-LIKE PROTEIN"/>
    <property type="match status" value="1"/>
</dbReference>
<proteinExistence type="inferred from homology"/>
<feature type="disulfide bond" evidence="8">
    <location>
        <begin position="68"/>
        <end position="112"/>
    </location>
</feature>
<feature type="chain" id="PRO_5009314743" evidence="11">
    <location>
        <begin position="19"/>
        <end position="291"/>
    </location>
</feature>
<dbReference type="AlphaFoldDB" id="A0A1I8AK00"/>
<evidence type="ECO:0000256" key="11">
    <source>
        <dbReference type="SAM" id="SignalP"/>
    </source>
</evidence>
<dbReference type="InterPro" id="IPR036669">
    <property type="entry name" value="Amyloid_Cu-bd_sf"/>
</dbReference>
<evidence type="ECO:0000259" key="12">
    <source>
        <dbReference type="PROSITE" id="PS51869"/>
    </source>
</evidence>
<evidence type="ECO:0000256" key="2">
    <source>
        <dbReference type="ARBA" id="ARBA00022692"/>
    </source>
</evidence>
<feature type="signal peptide" evidence="11">
    <location>
        <begin position="1"/>
        <end position="18"/>
    </location>
</feature>
<evidence type="ECO:0000313" key="14">
    <source>
        <dbReference type="WBParaSite" id="L893_g6391.t1"/>
    </source>
</evidence>
<evidence type="ECO:0000313" key="13">
    <source>
        <dbReference type="Proteomes" id="UP000095287"/>
    </source>
</evidence>
<feature type="disulfide bond" evidence="8">
    <location>
        <begin position="138"/>
        <end position="168"/>
    </location>
</feature>
<keyword evidence="3 11" id="KW-0732">Signal</keyword>
<accession>A0A1I8AK00</accession>
<protein>
    <submittedName>
        <fullName evidence="14">A4_EXTRA domain-containing protein</fullName>
    </submittedName>
</protein>
<evidence type="ECO:0000256" key="3">
    <source>
        <dbReference type="ARBA" id="ARBA00022729"/>
    </source>
</evidence>
<feature type="transmembrane region" description="Helical" evidence="10">
    <location>
        <begin position="223"/>
        <end position="244"/>
    </location>
</feature>
<dbReference type="InterPro" id="IPR008154">
    <property type="entry name" value="Amyloid_glyco_extra"/>
</dbReference>
<evidence type="ECO:0000256" key="8">
    <source>
        <dbReference type="PROSITE-ProRule" id="PRU01217"/>
    </source>
</evidence>
<organism evidence="13 14">
    <name type="scientific">Steinernema glaseri</name>
    <dbReference type="NCBI Taxonomy" id="37863"/>
    <lineage>
        <taxon>Eukaryota</taxon>
        <taxon>Metazoa</taxon>
        <taxon>Ecdysozoa</taxon>
        <taxon>Nematoda</taxon>
        <taxon>Chromadorea</taxon>
        <taxon>Rhabditida</taxon>
        <taxon>Tylenchina</taxon>
        <taxon>Panagrolaimomorpha</taxon>
        <taxon>Strongyloidoidea</taxon>
        <taxon>Steinernematidae</taxon>
        <taxon>Steinernema</taxon>
    </lineage>
</organism>
<dbReference type="Pfam" id="PF02177">
    <property type="entry name" value="APP_N"/>
    <property type="match status" value="1"/>
</dbReference>
<name>A0A1I8AK00_9BILA</name>
<evidence type="ECO:0000256" key="1">
    <source>
        <dbReference type="ARBA" id="ARBA00004479"/>
    </source>
</evidence>
<keyword evidence="6 8" id="KW-1015">Disulfide bond</keyword>
<comment type="subcellular location">
    <subcellularLocation>
        <location evidence="1">Membrane</location>
        <topology evidence="1">Single-pass type I membrane protein</topology>
    </subcellularLocation>
</comment>
<dbReference type="GO" id="GO:0046914">
    <property type="term" value="F:transition metal ion binding"/>
    <property type="evidence" value="ECO:0007669"/>
    <property type="project" value="InterPro"/>
</dbReference>
<feature type="disulfide bond" evidence="8">
    <location>
        <begin position="152"/>
        <end position="180"/>
    </location>
</feature>
<reference evidence="14" key="1">
    <citation type="submission" date="2016-11" db="UniProtKB">
        <authorList>
            <consortium name="WormBaseParasite"/>
        </authorList>
    </citation>
    <scope>IDENTIFICATION</scope>
</reference>
<feature type="region of interest" description="Disordered" evidence="9">
    <location>
        <begin position="187"/>
        <end position="207"/>
    </location>
</feature>
<keyword evidence="7" id="KW-0325">Glycoprotein</keyword>
<dbReference type="GO" id="GO:0008201">
    <property type="term" value="F:heparin binding"/>
    <property type="evidence" value="ECO:0007669"/>
    <property type="project" value="UniProtKB-UniRule"/>
</dbReference>
<evidence type="ECO:0000256" key="4">
    <source>
        <dbReference type="ARBA" id="ARBA00022989"/>
    </source>
</evidence>
<dbReference type="PROSITE" id="PS51869">
    <property type="entry name" value="APP_E1"/>
    <property type="match status" value="1"/>
</dbReference>
<dbReference type="GO" id="GO:0007409">
    <property type="term" value="P:axonogenesis"/>
    <property type="evidence" value="ECO:0007669"/>
    <property type="project" value="TreeGrafter"/>
</dbReference>
<dbReference type="PANTHER" id="PTHR23103">
    <property type="entry name" value="ALZHEIMER'S DISEASE BETA-AMYLOID RELATED"/>
    <property type="match status" value="1"/>
</dbReference>
<evidence type="ECO:0000256" key="9">
    <source>
        <dbReference type="SAM" id="MobiDB-lite"/>
    </source>
</evidence>
<comment type="similarity">
    <text evidence="8">Belongs to the APP family.</text>
</comment>
<dbReference type="SUPFAM" id="SSF56491">
    <property type="entry name" value="A heparin-binding domain"/>
    <property type="match status" value="1"/>
</dbReference>
<dbReference type="GO" id="GO:0016020">
    <property type="term" value="C:membrane"/>
    <property type="evidence" value="ECO:0007669"/>
    <property type="project" value="UniProtKB-SubCell"/>
</dbReference>
<evidence type="ECO:0000256" key="6">
    <source>
        <dbReference type="ARBA" id="ARBA00023157"/>
    </source>
</evidence>
<keyword evidence="13" id="KW-1185">Reference proteome</keyword>
<dbReference type="Gene3D" id="3.30.1490.140">
    <property type="entry name" value="Amyloidogenic glycoprotein, copper-binding domain"/>
    <property type="match status" value="1"/>
</dbReference>
<feature type="region of interest" description="GFLD subdomain" evidence="8">
    <location>
        <begin position="24"/>
        <end position="118"/>
    </location>
</feature>
<evidence type="ECO:0000256" key="10">
    <source>
        <dbReference type="SAM" id="Phobius"/>
    </source>
</evidence>
<dbReference type="SUPFAM" id="SSF89811">
    <property type="entry name" value="Amyloid beta a4 protein copper binding domain (domain 2)"/>
    <property type="match status" value="1"/>
</dbReference>
<dbReference type="WBParaSite" id="L893_g6391.t1">
    <property type="protein sequence ID" value="L893_g6391.t1"/>
    <property type="gene ID" value="L893_g6391"/>
</dbReference>
<comment type="caution">
    <text evidence="8">Lacks conserved residue(s) required for the propagation of feature annotation.</text>
</comment>
<evidence type="ECO:0000256" key="5">
    <source>
        <dbReference type="ARBA" id="ARBA00023136"/>
    </source>
</evidence>
<dbReference type="Gene3D" id="3.90.570.10">
    <property type="entry name" value="Amyloidogenic glycoprotein, heparin-binding domain"/>
    <property type="match status" value="1"/>
</dbReference>
<keyword evidence="2 10" id="KW-0812">Transmembrane</keyword>
<keyword evidence="5 10" id="KW-0472">Membrane</keyword>
<dbReference type="InterPro" id="IPR011178">
    <property type="entry name" value="Amyloid_glyco_Cu-bd"/>
</dbReference>
<dbReference type="InterPro" id="IPR008155">
    <property type="entry name" value="Amyloid_glyco"/>
</dbReference>
<dbReference type="GO" id="GO:0007417">
    <property type="term" value="P:central nervous system development"/>
    <property type="evidence" value="ECO:0007669"/>
    <property type="project" value="TreeGrafter"/>
</dbReference>
<feature type="disulfide bond" evidence="8">
    <location>
        <begin position="34"/>
        <end position="57"/>
    </location>
</feature>
<feature type="domain" description="E1" evidence="12">
    <location>
        <begin position="24"/>
        <end position="183"/>
    </location>
</feature>
<evidence type="ECO:0000256" key="7">
    <source>
        <dbReference type="ARBA" id="ARBA00023180"/>
    </source>
</evidence>
<dbReference type="Proteomes" id="UP000095287">
    <property type="component" value="Unplaced"/>
</dbReference>
<feature type="region of interest" description="CuBD subdomain" evidence="8">
    <location>
        <begin position="126"/>
        <end position="183"/>
    </location>
</feature>
<feature type="compositionally biased region" description="Polar residues" evidence="9">
    <location>
        <begin position="196"/>
        <end position="207"/>
    </location>
</feature>
<sequence>MAAVPAILLLALAGCAFGAEVAAKSSLPMVAFYCGYRNQFVNDAGLWTTDNSSYSRCAVLEEDIMKYCQKVYPYGHVTSAVKYQQVVAIGDWRNITTEKVLPAKRLITPYRCLSNDHDGEEVLVPKGCKAFVVSKEICRDDAHWLQNAQANCQKIHGAFYSHQTTNPCSNGNFKGASHVCCPKDAKGLRDEKSDESSTTPRPISQDTEANAASNVVWDFVSEYWKFMVLVLAIVLGIAIGYLALRCERRDGFEQVSKEQGDSKEDLVFEYRNTAYSSSEDKQMKPTCASQV</sequence>
<dbReference type="Pfam" id="PF12924">
    <property type="entry name" value="APP_Cu_bd"/>
    <property type="match status" value="1"/>
</dbReference>
<dbReference type="SMART" id="SM00006">
    <property type="entry name" value="A4_EXTRA"/>
    <property type="match status" value="1"/>
</dbReference>